<reference evidence="2" key="1">
    <citation type="submission" date="2014-09" db="EMBL/GenBank/DDBJ databases">
        <authorList>
            <person name="Magalhaes I.L.F."/>
            <person name="Oliveira U."/>
            <person name="Santos F.R."/>
            <person name="Vidigal T.H.D.A."/>
            <person name="Brescovit A.D."/>
            <person name="Santos A.J."/>
        </authorList>
    </citation>
    <scope>NUCLEOTIDE SEQUENCE</scope>
    <source>
        <tissue evidence="2">Shoot tissue taken approximately 20 cm above the soil surface</tissue>
    </source>
</reference>
<dbReference type="EMBL" id="GBRH01178461">
    <property type="protein sequence ID" value="JAE19435.1"/>
    <property type="molecule type" value="Transcribed_RNA"/>
</dbReference>
<accession>A0A0A9G2Y1</accession>
<proteinExistence type="predicted"/>
<organism evidence="2">
    <name type="scientific">Arundo donax</name>
    <name type="common">Giant reed</name>
    <name type="synonym">Donax arundinaceus</name>
    <dbReference type="NCBI Taxonomy" id="35708"/>
    <lineage>
        <taxon>Eukaryota</taxon>
        <taxon>Viridiplantae</taxon>
        <taxon>Streptophyta</taxon>
        <taxon>Embryophyta</taxon>
        <taxon>Tracheophyta</taxon>
        <taxon>Spermatophyta</taxon>
        <taxon>Magnoliopsida</taxon>
        <taxon>Liliopsida</taxon>
        <taxon>Poales</taxon>
        <taxon>Poaceae</taxon>
        <taxon>PACMAD clade</taxon>
        <taxon>Arundinoideae</taxon>
        <taxon>Arundineae</taxon>
        <taxon>Arundo</taxon>
    </lineage>
</organism>
<protein>
    <submittedName>
        <fullName evidence="2">Uncharacterized protein</fullName>
    </submittedName>
</protein>
<feature type="compositionally biased region" description="Basic residues" evidence="1">
    <location>
        <begin position="1"/>
        <end position="12"/>
    </location>
</feature>
<reference evidence="2" key="2">
    <citation type="journal article" date="2015" name="Data Brief">
        <title>Shoot transcriptome of the giant reed, Arundo donax.</title>
        <authorList>
            <person name="Barrero R.A."/>
            <person name="Guerrero F.D."/>
            <person name="Moolhuijzen P."/>
            <person name="Goolsby J.A."/>
            <person name="Tidwell J."/>
            <person name="Bellgard S.E."/>
            <person name="Bellgard M.I."/>
        </authorList>
    </citation>
    <scope>NUCLEOTIDE SEQUENCE</scope>
    <source>
        <tissue evidence="2">Shoot tissue taken approximately 20 cm above the soil surface</tissue>
    </source>
</reference>
<name>A0A0A9G2Y1_ARUDO</name>
<feature type="region of interest" description="Disordered" evidence="1">
    <location>
        <begin position="1"/>
        <end position="41"/>
    </location>
</feature>
<evidence type="ECO:0000313" key="2">
    <source>
        <dbReference type="EMBL" id="JAE19435.1"/>
    </source>
</evidence>
<dbReference type="AlphaFoldDB" id="A0A0A9G2Y1"/>
<sequence length="103" mass="12026">MLAWPLRRRHCRPATGSSSADSERSGRQRTGPHLGLQRRSRRPDSSLLIRIDLHGALMHMPSKWQIFFSRKDSKWQSRSFKANVAEKLIFFLYLFCGKCQCSF</sequence>
<evidence type="ECO:0000256" key="1">
    <source>
        <dbReference type="SAM" id="MobiDB-lite"/>
    </source>
</evidence>